<evidence type="ECO:0000256" key="1">
    <source>
        <dbReference type="SAM" id="MobiDB-lite"/>
    </source>
</evidence>
<dbReference type="SUPFAM" id="SSF69318">
    <property type="entry name" value="Integrin alpha N-terminal domain"/>
    <property type="match status" value="1"/>
</dbReference>
<evidence type="ECO:0000313" key="3">
    <source>
        <dbReference type="Proteomes" id="UP000230821"/>
    </source>
</evidence>
<sequence length="623" mass="69324">MMKKIWFAWIVVILTFQLSGTEFVHASGGFTQQSEQLVEELHKYFPQVSGTIVSVRDEKLFVDIGNSEPIIVGAQLALLDEGIEIVDPKTKKVLGRYEEQIGTIQILEIMEQFSVAKVLWTKPGTEAIQGNHVGGFSGKVKVAVLPILNLTEETVQTNLAYDLFVRTMASDERFAVFDEADLKSAAVKAGVSPSDMTQKEALADINDVLKAHTFLQLTLRPDAGNILVQALLLSDSGENIGSAQEIVREYADLQPRTRSEKQPAISQTESAPQSQPFSEKPSTVSHTATEQEAIWMSEILKKRAHKIASGDLTGNGKTEVVLATRTDLELFEHAALGEKDSLRPLNKIEGFNDAFILALGIADMNGNGREEIFMTTLRSITAETRVFEYRSGTFEEIWRTKGTALRVLRSPKGKKFLVGQSTTASVTLGFLSGKVAEYAWDGNDYTRRKALNIPGRVKLFGFTLADLDQNTPNATLYFDKYNRINVFQGGERIERTGSYEGYWIPVEREGEDEKNVLRIAGNIELTTLGPEQQVHLVVFENLSPFKFIQGLPLYSGSRICVLKWTGTEFTQTFQSEEADGYIVDYTVADVDNDGQQEAVLAKVLKSDDLFRTPESQIMVYELE</sequence>
<accession>A0A2G6KL16</accession>
<feature type="compositionally biased region" description="Polar residues" evidence="1">
    <location>
        <begin position="264"/>
        <end position="288"/>
    </location>
</feature>
<proteinExistence type="predicted"/>
<dbReference type="Proteomes" id="UP000230821">
    <property type="component" value="Unassembled WGS sequence"/>
</dbReference>
<dbReference type="AlphaFoldDB" id="A0A2G6KL16"/>
<gene>
    <name evidence="2" type="ORF">CSA56_00460</name>
</gene>
<name>A0A2G6KL16_9BACT</name>
<comment type="caution">
    <text evidence="2">The sequence shown here is derived from an EMBL/GenBank/DDBJ whole genome shotgun (WGS) entry which is preliminary data.</text>
</comment>
<dbReference type="EMBL" id="PDSK01000017">
    <property type="protein sequence ID" value="PIE36351.1"/>
    <property type="molecule type" value="Genomic_DNA"/>
</dbReference>
<dbReference type="Gene3D" id="3.40.50.10610">
    <property type="entry name" value="ABC-type transport auxiliary lipoprotein component"/>
    <property type="match status" value="1"/>
</dbReference>
<reference evidence="2 3" key="1">
    <citation type="submission" date="2017-10" db="EMBL/GenBank/DDBJ databases">
        <title>Novel microbial diversity and functional potential in the marine mammal oral microbiome.</title>
        <authorList>
            <person name="Dudek N.K."/>
            <person name="Sun C.L."/>
            <person name="Burstein D."/>
            <person name="Kantor R.S."/>
            <person name="Aliaga Goltsman D.S."/>
            <person name="Bik E.M."/>
            <person name="Thomas B.C."/>
            <person name="Banfield J.F."/>
            <person name="Relman D.A."/>
        </authorList>
    </citation>
    <scope>NUCLEOTIDE SEQUENCE [LARGE SCALE GENOMIC DNA]</scope>
    <source>
        <strain evidence="2">DOLJORAL78_47_16</strain>
    </source>
</reference>
<dbReference type="InterPro" id="IPR028994">
    <property type="entry name" value="Integrin_alpha_N"/>
</dbReference>
<feature type="region of interest" description="Disordered" evidence="1">
    <location>
        <begin position="254"/>
        <end position="288"/>
    </location>
</feature>
<organism evidence="2 3">
    <name type="scientific">candidate division KSB3 bacterium</name>
    <dbReference type="NCBI Taxonomy" id="2044937"/>
    <lineage>
        <taxon>Bacteria</taxon>
        <taxon>candidate division KSB3</taxon>
    </lineage>
</organism>
<evidence type="ECO:0000313" key="2">
    <source>
        <dbReference type="EMBL" id="PIE36351.1"/>
    </source>
</evidence>
<protein>
    <submittedName>
        <fullName evidence="2">Uncharacterized protein</fullName>
    </submittedName>
</protein>